<dbReference type="SUPFAM" id="SSF50022">
    <property type="entry name" value="ISP domain"/>
    <property type="match status" value="1"/>
</dbReference>
<dbReference type="PANTHER" id="PTHR43756:SF5">
    <property type="entry name" value="CHOLINE MONOOXYGENASE, CHLOROPLASTIC"/>
    <property type="match status" value="1"/>
</dbReference>
<dbReference type="Pfam" id="PF00848">
    <property type="entry name" value="Ring_hydroxyl_A"/>
    <property type="match status" value="1"/>
</dbReference>
<dbReference type="RefSeq" id="WP_093954312.1">
    <property type="nucleotide sequence ID" value="NZ_NMUL01000085.1"/>
</dbReference>
<dbReference type="SUPFAM" id="SSF55961">
    <property type="entry name" value="Bet v1-like"/>
    <property type="match status" value="1"/>
</dbReference>
<reference evidence="9" key="1">
    <citation type="submission" date="2017-07" db="EMBL/GenBank/DDBJ databases">
        <title>Comparative genome mining reveals phylogenetic distribution patterns of secondary metabolites in Amycolatopsis.</title>
        <authorList>
            <person name="Adamek M."/>
            <person name="Alanjary M."/>
            <person name="Sales-Ortells H."/>
            <person name="Goodfellow M."/>
            <person name="Bull A.T."/>
            <person name="Kalinowski J."/>
            <person name="Ziemert N."/>
        </authorList>
    </citation>
    <scope>NUCLEOTIDE SEQUENCE [LARGE SCALE GENOMIC DNA]</scope>
    <source>
        <strain evidence="9">H5</strain>
    </source>
</reference>
<dbReference type="InterPro" id="IPR017941">
    <property type="entry name" value="Rieske_2Fe-2S"/>
</dbReference>
<dbReference type="AlphaFoldDB" id="A0A229SKQ6"/>
<keyword evidence="9" id="KW-1185">Reference proteome</keyword>
<dbReference type="InterPro" id="IPR015879">
    <property type="entry name" value="Ring_hydroxy_dOase_asu_C_dom"/>
</dbReference>
<evidence type="ECO:0000256" key="3">
    <source>
        <dbReference type="ARBA" id="ARBA00022723"/>
    </source>
</evidence>
<dbReference type="GO" id="GO:0004497">
    <property type="term" value="F:monooxygenase activity"/>
    <property type="evidence" value="ECO:0007669"/>
    <property type="project" value="UniProtKB-ARBA"/>
</dbReference>
<dbReference type="PANTHER" id="PTHR43756">
    <property type="entry name" value="CHOLINE MONOOXYGENASE, CHLOROPLASTIC"/>
    <property type="match status" value="1"/>
</dbReference>
<evidence type="ECO:0000259" key="7">
    <source>
        <dbReference type="PROSITE" id="PS51296"/>
    </source>
</evidence>
<dbReference type="CDD" id="cd03469">
    <property type="entry name" value="Rieske_RO_Alpha_N"/>
    <property type="match status" value="1"/>
</dbReference>
<gene>
    <name evidence="8" type="ORF">CF165_48175</name>
</gene>
<keyword evidence="5" id="KW-0408">Iron</keyword>
<name>A0A229SKQ6_9PSEU</name>
<proteinExistence type="predicted"/>
<organism evidence="8 9">
    <name type="scientific">Amycolatopsis vastitatis</name>
    <dbReference type="NCBI Taxonomy" id="1905142"/>
    <lineage>
        <taxon>Bacteria</taxon>
        <taxon>Bacillati</taxon>
        <taxon>Actinomycetota</taxon>
        <taxon>Actinomycetes</taxon>
        <taxon>Pseudonocardiales</taxon>
        <taxon>Pseudonocardiaceae</taxon>
        <taxon>Amycolatopsis</taxon>
    </lineage>
</organism>
<accession>A0A229SKQ6</accession>
<keyword evidence="3" id="KW-0479">Metal-binding</keyword>
<dbReference type="GO" id="GO:0051537">
    <property type="term" value="F:2 iron, 2 sulfur cluster binding"/>
    <property type="evidence" value="ECO:0007669"/>
    <property type="project" value="UniProtKB-KW"/>
</dbReference>
<evidence type="ECO:0000256" key="1">
    <source>
        <dbReference type="ARBA" id="ARBA00001962"/>
    </source>
</evidence>
<dbReference type="GO" id="GO:0005506">
    <property type="term" value="F:iron ion binding"/>
    <property type="evidence" value="ECO:0007669"/>
    <property type="project" value="InterPro"/>
</dbReference>
<keyword evidence="4" id="KW-0560">Oxidoreductase</keyword>
<dbReference type="Gene3D" id="3.90.380.10">
    <property type="entry name" value="Naphthalene 1,2-dioxygenase Alpha Subunit, Chain A, domain 1"/>
    <property type="match status" value="1"/>
</dbReference>
<keyword evidence="2" id="KW-0001">2Fe-2S</keyword>
<comment type="cofactor">
    <cofactor evidence="1">
        <name>Fe cation</name>
        <dbReference type="ChEBI" id="CHEBI:24875"/>
    </cofactor>
</comment>
<dbReference type="InterPro" id="IPR001663">
    <property type="entry name" value="Rng_hydr_dOase-A"/>
</dbReference>
<dbReference type="PRINTS" id="PR00090">
    <property type="entry name" value="RNGDIOXGNASE"/>
</dbReference>
<evidence type="ECO:0000256" key="4">
    <source>
        <dbReference type="ARBA" id="ARBA00023002"/>
    </source>
</evidence>
<dbReference type="Proteomes" id="UP000215199">
    <property type="component" value="Unassembled WGS sequence"/>
</dbReference>
<evidence type="ECO:0000313" key="8">
    <source>
        <dbReference type="EMBL" id="OXM59360.1"/>
    </source>
</evidence>
<dbReference type="PROSITE" id="PS51296">
    <property type="entry name" value="RIESKE"/>
    <property type="match status" value="1"/>
</dbReference>
<evidence type="ECO:0000313" key="9">
    <source>
        <dbReference type="Proteomes" id="UP000215199"/>
    </source>
</evidence>
<comment type="caution">
    <text evidence="8">The sequence shown here is derived from an EMBL/GenBank/DDBJ whole genome shotgun (WGS) entry which is preliminary data.</text>
</comment>
<dbReference type="EMBL" id="NMUL01000085">
    <property type="protein sequence ID" value="OXM59360.1"/>
    <property type="molecule type" value="Genomic_DNA"/>
</dbReference>
<dbReference type="OrthoDB" id="5243643at2"/>
<dbReference type="Gene3D" id="2.102.10.10">
    <property type="entry name" value="Rieske [2Fe-2S] iron-sulphur domain"/>
    <property type="match status" value="1"/>
</dbReference>
<evidence type="ECO:0000256" key="5">
    <source>
        <dbReference type="ARBA" id="ARBA00023004"/>
    </source>
</evidence>
<evidence type="ECO:0000256" key="2">
    <source>
        <dbReference type="ARBA" id="ARBA00022714"/>
    </source>
</evidence>
<protein>
    <recommendedName>
        <fullName evidence="7">Rieske domain-containing protein</fullName>
    </recommendedName>
</protein>
<sequence>MTTSDIGALIAAAGDHVRHDRTLPAEMYTSAEFFATESRWVFQKSWVPVCRVPDLLAAGAGYTPKVVCGVEVVVTVDEGQRIRVFLNVCRHRGMLLADRPQQGKKLVCGYHRWSYRLDGEPAGLPLVSREVDRARCRLHPVRHETWQGWLFVNLAGDARSLTDEISGLHEVVDDVGLPTMLTAASREFVSTWNWKVMWENYNEFYHHLGTHRDTLEPLLPAATASTLDNHGEAWSCTTVPCTEQYLSMQPLTDHRRTPDMALFSVFPLLCAGWQPGSAFWMEIIPEDVVRHKVVWHLLVPPERMDDPKLETEITRVMDGLGAIHDEDMKSCTLVQRGLSSALNTSGNLTELDKPISQMHRWLVGLLEHLSKDDPSCGGSGRQRSA</sequence>
<dbReference type="Pfam" id="PF00355">
    <property type="entry name" value="Rieske"/>
    <property type="match status" value="1"/>
</dbReference>
<feature type="domain" description="Rieske" evidence="7">
    <location>
        <begin position="46"/>
        <end position="152"/>
    </location>
</feature>
<dbReference type="InterPro" id="IPR036922">
    <property type="entry name" value="Rieske_2Fe-2S_sf"/>
</dbReference>
<evidence type="ECO:0000256" key="6">
    <source>
        <dbReference type="ARBA" id="ARBA00023014"/>
    </source>
</evidence>
<dbReference type="GO" id="GO:0016705">
    <property type="term" value="F:oxidoreductase activity, acting on paired donors, with incorporation or reduction of molecular oxygen"/>
    <property type="evidence" value="ECO:0007669"/>
    <property type="project" value="UniProtKB-ARBA"/>
</dbReference>
<keyword evidence="6" id="KW-0411">Iron-sulfur</keyword>